<feature type="compositionally biased region" description="Basic and acidic residues" evidence="1">
    <location>
        <begin position="178"/>
        <end position="215"/>
    </location>
</feature>
<feature type="compositionally biased region" description="Low complexity" evidence="1">
    <location>
        <begin position="545"/>
        <end position="559"/>
    </location>
</feature>
<proteinExistence type="predicted"/>
<feature type="compositionally biased region" description="Acidic residues" evidence="1">
    <location>
        <begin position="722"/>
        <end position="744"/>
    </location>
</feature>
<dbReference type="GeneID" id="59336958"/>
<gene>
    <name evidence="2" type="ORF">HO133_008562</name>
</gene>
<feature type="region of interest" description="Disordered" evidence="1">
    <location>
        <begin position="1"/>
        <end position="65"/>
    </location>
</feature>
<feature type="compositionally biased region" description="Polar residues" evidence="1">
    <location>
        <begin position="1"/>
        <end position="10"/>
    </location>
</feature>
<feature type="region of interest" description="Disordered" evidence="1">
    <location>
        <begin position="477"/>
        <end position="663"/>
    </location>
</feature>
<feature type="region of interest" description="Disordered" evidence="1">
    <location>
        <begin position="421"/>
        <end position="460"/>
    </location>
</feature>
<sequence>MAPGASSINDGFQDFYAPRTTEPSSTYQQPSMPPAEHQKPQRSIGLHNSRGPVDRTKPDDDDQIQTGCFREIKNYKAGDEFLLLWKWVDDFMDKRRAKIKSSKSHNVNTSTSRQPKSTPSSSRKARQVPRPAVTPSPEAVRRQATDREDMREYIAQRHTPWGELIYLYRNWKDQQAKKKADQARQKRGEEIARSQATVRRDESPRGRSTNRREPPRNAPSPPDQDHAADSQPGIARKPVPIYNKKRGEVQKHAVKIAQLPPGHNSVHLQHTPSNNYRARPSPARGQKDKFNRNTHFSDFLHQEHNAPSALMGETEGTYAGPGEDADLVRNSHFSSVLDPAKAIKKAKEAEKAKGPKCYICGTASTNSPGGYRDNITNLWVCVACQQQEDTCPVQCTVCGADSPDTGYARNGLWMCKACRSPTTPKELPPSPKFSRKATSKPKPASRLNDHSSHASLASHAVPISEYDSDHLYSDDSYETRATTPLSQRPIGLGITLQDSEEEEEEEFRPIPPLKDSKYYQDSPTLPAMDYNRSYLRKPGTKHPYAPSSASTASRTAPASFAPDLPGAKPSKKQRRQQDRSFNPTTYPYPSPPGTPTPLHKPRPASSVYPTDEPAIDFPYPPPPIPQRFSHRPKRSSSVSPGTRSKAALARTEPASPRSQSSPEKPRLLFAALLALGSTGVVQLRLTKEARIERHIHKWENGQQGHGPGNLSGAISHTAGTDPEVEAGEYDDAGELDGECEEDGTVVERAAAPSATEMYRSGK</sequence>
<feature type="region of interest" description="Disordered" evidence="1">
    <location>
        <begin position="98"/>
        <end position="153"/>
    </location>
</feature>
<comment type="caution">
    <text evidence="2">The sequence shown here is derived from an EMBL/GenBank/DDBJ whole genome shotgun (WGS) entry which is preliminary data.</text>
</comment>
<dbReference type="EMBL" id="JACCJB010000005">
    <property type="protein sequence ID" value="KAF6227121.1"/>
    <property type="molecule type" value="Genomic_DNA"/>
</dbReference>
<organism evidence="2 3">
    <name type="scientific">Letharia lupina</name>
    <dbReference type="NCBI Taxonomy" id="560253"/>
    <lineage>
        <taxon>Eukaryota</taxon>
        <taxon>Fungi</taxon>
        <taxon>Dikarya</taxon>
        <taxon>Ascomycota</taxon>
        <taxon>Pezizomycotina</taxon>
        <taxon>Lecanoromycetes</taxon>
        <taxon>OSLEUM clade</taxon>
        <taxon>Lecanoromycetidae</taxon>
        <taxon>Lecanorales</taxon>
        <taxon>Lecanorineae</taxon>
        <taxon>Parmeliaceae</taxon>
        <taxon>Letharia</taxon>
    </lineage>
</organism>
<evidence type="ECO:0000256" key="1">
    <source>
        <dbReference type="SAM" id="MobiDB-lite"/>
    </source>
</evidence>
<reference evidence="2 3" key="1">
    <citation type="journal article" date="2020" name="Genomics">
        <title>Complete, high-quality genomes from long-read metagenomic sequencing of two wolf lichen thalli reveals enigmatic genome architecture.</title>
        <authorList>
            <person name="McKenzie S.K."/>
            <person name="Walston R.F."/>
            <person name="Allen J.L."/>
        </authorList>
    </citation>
    <scope>NUCLEOTIDE SEQUENCE [LARGE SCALE GENOMIC DNA]</scope>
    <source>
        <strain evidence="2">WasteWater1</strain>
    </source>
</reference>
<dbReference type="AlphaFoldDB" id="A0A8H6FGD3"/>
<keyword evidence="3" id="KW-1185">Reference proteome</keyword>
<evidence type="ECO:0000313" key="3">
    <source>
        <dbReference type="Proteomes" id="UP000593566"/>
    </source>
</evidence>
<accession>A0A8H6FGD3</accession>
<feature type="compositionally biased region" description="Pro residues" evidence="1">
    <location>
        <begin position="586"/>
        <end position="595"/>
    </location>
</feature>
<feature type="compositionally biased region" description="Polar residues" evidence="1">
    <location>
        <begin position="266"/>
        <end position="276"/>
    </location>
</feature>
<feature type="region of interest" description="Disordered" evidence="1">
    <location>
        <begin position="699"/>
        <end position="762"/>
    </location>
</feature>
<evidence type="ECO:0000313" key="2">
    <source>
        <dbReference type="EMBL" id="KAF6227121.1"/>
    </source>
</evidence>
<dbReference type="Proteomes" id="UP000593566">
    <property type="component" value="Unassembled WGS sequence"/>
</dbReference>
<feature type="compositionally biased region" description="Polar residues" evidence="1">
    <location>
        <begin position="21"/>
        <end position="30"/>
    </location>
</feature>
<feature type="compositionally biased region" description="Polar residues" evidence="1">
    <location>
        <begin position="104"/>
        <end position="122"/>
    </location>
</feature>
<feature type="compositionally biased region" description="Basic and acidic residues" evidence="1">
    <location>
        <begin position="139"/>
        <end position="153"/>
    </location>
</feature>
<feature type="region of interest" description="Disordered" evidence="1">
    <location>
        <begin position="259"/>
        <end position="286"/>
    </location>
</feature>
<protein>
    <submittedName>
        <fullName evidence="2">Uncharacterized protein</fullName>
    </submittedName>
</protein>
<feature type="region of interest" description="Disordered" evidence="1">
    <location>
        <begin position="178"/>
        <end position="238"/>
    </location>
</feature>
<dbReference type="RefSeq" id="XP_037155429.1">
    <property type="nucleotide sequence ID" value="XM_037299428.1"/>
</dbReference>
<name>A0A8H6FGD3_9LECA</name>